<name>A0A6L9LJ18_9BACT</name>
<dbReference type="InterPro" id="IPR036291">
    <property type="entry name" value="NAD(P)-bd_dom_sf"/>
</dbReference>
<dbReference type="PRINTS" id="PR00081">
    <property type="entry name" value="GDHRDH"/>
</dbReference>
<sequence length="242" mass="26325">MNLSNNKILITGGGSGIGLGLTERFVQEGNTVIICGRREDVLQGVAAKIPSVITRVCNVSEADERQALYQWIADEHPDLNVLVNNAGIQQWMSVADDDFMERATAEITVNIEAPLHLTSLSVNLPSLTAILNVTSGLAFTPLAKVPVYSATKAFFRSWTWSLRYLLAPKGIEVIELIPPALNTDLGGKGLHNQAPSVSGFVEAVFEQLKQGKTEITYGTSESRANASADELRTYFNQMNQAF</sequence>
<dbReference type="Pfam" id="PF00106">
    <property type="entry name" value="adh_short"/>
    <property type="match status" value="1"/>
</dbReference>
<dbReference type="PANTHER" id="PTHR44196:SF1">
    <property type="entry name" value="DEHYDROGENASE_REDUCTASE SDR FAMILY MEMBER 7B"/>
    <property type="match status" value="1"/>
</dbReference>
<accession>A0A6L9LJ18</accession>
<dbReference type="Proteomes" id="UP000474175">
    <property type="component" value="Unassembled WGS sequence"/>
</dbReference>
<keyword evidence="2" id="KW-0560">Oxidoreductase</keyword>
<comment type="similarity">
    <text evidence="1 3">Belongs to the short-chain dehydrogenases/reductases (SDR) family.</text>
</comment>
<dbReference type="PANTHER" id="PTHR44196">
    <property type="entry name" value="DEHYDROGENASE/REDUCTASE SDR FAMILY MEMBER 7B"/>
    <property type="match status" value="1"/>
</dbReference>
<organism evidence="4 5">
    <name type="scientific">Spirosoma terrae</name>
    <dbReference type="NCBI Taxonomy" id="1968276"/>
    <lineage>
        <taxon>Bacteria</taxon>
        <taxon>Pseudomonadati</taxon>
        <taxon>Bacteroidota</taxon>
        <taxon>Cytophagia</taxon>
        <taxon>Cytophagales</taxon>
        <taxon>Cytophagaceae</taxon>
        <taxon>Spirosoma</taxon>
    </lineage>
</organism>
<comment type="caution">
    <text evidence="4">The sequence shown here is derived from an EMBL/GenBank/DDBJ whole genome shotgun (WGS) entry which is preliminary data.</text>
</comment>
<evidence type="ECO:0000256" key="1">
    <source>
        <dbReference type="ARBA" id="ARBA00006484"/>
    </source>
</evidence>
<dbReference type="AlphaFoldDB" id="A0A6L9LJ18"/>
<dbReference type="PRINTS" id="PR00080">
    <property type="entry name" value="SDRFAMILY"/>
</dbReference>
<gene>
    <name evidence="4" type="ORF">GK108_27740</name>
</gene>
<dbReference type="RefSeq" id="WP_163954837.1">
    <property type="nucleotide sequence ID" value="NZ_JAAFZH010000019.1"/>
</dbReference>
<evidence type="ECO:0000256" key="2">
    <source>
        <dbReference type="ARBA" id="ARBA00023002"/>
    </source>
</evidence>
<dbReference type="Gene3D" id="3.40.50.720">
    <property type="entry name" value="NAD(P)-binding Rossmann-like Domain"/>
    <property type="match status" value="1"/>
</dbReference>
<dbReference type="SUPFAM" id="SSF51735">
    <property type="entry name" value="NAD(P)-binding Rossmann-fold domains"/>
    <property type="match status" value="1"/>
</dbReference>
<proteinExistence type="inferred from homology"/>
<protein>
    <submittedName>
        <fullName evidence="4">SDR family NAD(P)-dependent oxidoreductase</fullName>
    </submittedName>
</protein>
<evidence type="ECO:0000313" key="5">
    <source>
        <dbReference type="Proteomes" id="UP000474175"/>
    </source>
</evidence>
<keyword evidence="5" id="KW-1185">Reference proteome</keyword>
<evidence type="ECO:0000256" key="3">
    <source>
        <dbReference type="RuleBase" id="RU000363"/>
    </source>
</evidence>
<dbReference type="GO" id="GO:0016020">
    <property type="term" value="C:membrane"/>
    <property type="evidence" value="ECO:0007669"/>
    <property type="project" value="TreeGrafter"/>
</dbReference>
<dbReference type="EMBL" id="JAAFZH010000019">
    <property type="protein sequence ID" value="NDU98708.1"/>
    <property type="molecule type" value="Genomic_DNA"/>
</dbReference>
<reference evidence="4 5" key="1">
    <citation type="submission" date="2020-02" db="EMBL/GenBank/DDBJ databases">
        <title>Draft genome sequence of two Spirosoma agri KCTC 52727 and Spirosoma terrae KCTC 52035.</title>
        <authorList>
            <person name="Rojas J."/>
            <person name="Ambika Manirajan B."/>
            <person name="Suarez C."/>
            <person name="Ratering S."/>
            <person name="Schnell S."/>
        </authorList>
    </citation>
    <scope>NUCLEOTIDE SEQUENCE [LARGE SCALE GENOMIC DNA]</scope>
    <source>
        <strain evidence="4 5">KCTC 52035</strain>
    </source>
</reference>
<dbReference type="GO" id="GO:0016491">
    <property type="term" value="F:oxidoreductase activity"/>
    <property type="evidence" value="ECO:0007669"/>
    <property type="project" value="UniProtKB-KW"/>
</dbReference>
<evidence type="ECO:0000313" key="4">
    <source>
        <dbReference type="EMBL" id="NDU98708.1"/>
    </source>
</evidence>
<dbReference type="InterPro" id="IPR002347">
    <property type="entry name" value="SDR_fam"/>
</dbReference>